<protein>
    <submittedName>
        <fullName evidence="2">Uncharacterized protein</fullName>
    </submittedName>
</protein>
<name>A0AAW0CMJ0_9AGAR</name>
<organism evidence="2 3">
    <name type="scientific">Paramarasmius palmivorus</name>
    <dbReference type="NCBI Taxonomy" id="297713"/>
    <lineage>
        <taxon>Eukaryota</taxon>
        <taxon>Fungi</taxon>
        <taxon>Dikarya</taxon>
        <taxon>Basidiomycota</taxon>
        <taxon>Agaricomycotina</taxon>
        <taxon>Agaricomycetes</taxon>
        <taxon>Agaricomycetidae</taxon>
        <taxon>Agaricales</taxon>
        <taxon>Marasmiineae</taxon>
        <taxon>Marasmiaceae</taxon>
        <taxon>Paramarasmius</taxon>
    </lineage>
</organism>
<feature type="compositionally biased region" description="Low complexity" evidence="1">
    <location>
        <begin position="684"/>
        <end position="698"/>
    </location>
</feature>
<proteinExistence type="predicted"/>
<feature type="region of interest" description="Disordered" evidence="1">
    <location>
        <begin position="236"/>
        <end position="257"/>
    </location>
</feature>
<feature type="region of interest" description="Disordered" evidence="1">
    <location>
        <begin position="537"/>
        <end position="604"/>
    </location>
</feature>
<reference evidence="2 3" key="1">
    <citation type="submission" date="2024-01" db="EMBL/GenBank/DDBJ databases">
        <title>A draft genome for a cacao thread blight-causing isolate of Paramarasmius palmivorus.</title>
        <authorList>
            <person name="Baruah I.K."/>
            <person name="Bukari Y."/>
            <person name="Amoako-Attah I."/>
            <person name="Meinhardt L.W."/>
            <person name="Bailey B.A."/>
            <person name="Cohen S.P."/>
        </authorList>
    </citation>
    <scope>NUCLEOTIDE SEQUENCE [LARGE SCALE GENOMIC DNA]</scope>
    <source>
        <strain evidence="2 3">GH-12</strain>
    </source>
</reference>
<dbReference type="Proteomes" id="UP001383192">
    <property type="component" value="Unassembled WGS sequence"/>
</dbReference>
<evidence type="ECO:0000313" key="3">
    <source>
        <dbReference type="Proteomes" id="UP001383192"/>
    </source>
</evidence>
<dbReference type="AlphaFoldDB" id="A0AAW0CMJ0"/>
<comment type="caution">
    <text evidence="2">The sequence shown here is derived from an EMBL/GenBank/DDBJ whole genome shotgun (WGS) entry which is preliminary data.</text>
</comment>
<sequence length="980" mass="107523">MGQPRINGFRPDSTSGRASSAGSQSSVNPSSPLLDSYENEDFGSVRDSDNGDDDTASNTSLEDGDLDFTPQAYHPLNAINNFILTNYPKVNVVVTHDDDWMALLSDKDLAMPDDRIMEQRFREMYDIVAINGSLRLRARSPFHSPCNPLPDHEKTVLPFNASRPGMYMPMPFQSYYTSTPTSTGALSPAVTFTSAGTNTVVATPSSKANSGDWTFPPQIPDVLQSLMLSGAPQVFPDSPRNIESSDSEMEHERADRDVDYKRSYEEAFPAENLLEEPNDDLQPEYSNEGMRIGDVGIITDDGCFDYLFNICASADDPINSRGVPGNFVPLVWNNRSVKIRDIFRPGVPQCSRRAKQRQLSFEASATVPGSPIGLGGGIEVTFQQDSGAVLMPPKGADRIDCSQRASFRRYAEEHAQDWYRFVNGTLGREAENGSIYLVTGFDKADAWETALFDSTSSTRSCSLIFTTSGVADGRMKLSQSSLYQTSVTSRCCANDAKYNQTLFMRGFRVSIRQGPSAWFLGSTRVISTSSSKSDIFDPVGRFHSGGPYPGSPPRGSRSGSSNGSGRSSSGSTDNDTDSDDYGGAWDSDTDDCGGSSSDTSFDDGDFDELPAQIYHPLNAINNFLLETNPELDVIVTHDEVWMKLLTDGDTIMPDDEVLIQRLQERFDISVMEGSILLELRDPSSWEPSSSSIISAGPRDSSREGEPATGYHPNTIDANSQIYSFVALPGNTVRKRPRSRYDEIERLYGSRSGSDEAPVTMQGGNFKHSQNDGGCSGDYDLPNSLPIKTDHWNWGKSNHSITPQASSLPRPTEISSHDAISWDYPKREQEICTGGSQSFASSSYHPGPPPLIPLDRDKRLTGDTGNQVLAGEGSECSLDSRGTSLRDRYSLAVHNPHPSCIGPFIAGKFQLKPVWVPTQSSTATIWAPELALSTLRILNARVTTHAMTFHRKNIRDEVFNTVIAMELSRNQMKTQNQADKL</sequence>
<feature type="compositionally biased region" description="Low complexity" evidence="1">
    <location>
        <begin position="553"/>
        <end position="573"/>
    </location>
</feature>
<feature type="region of interest" description="Disordered" evidence="1">
    <location>
        <begin position="1"/>
        <end position="66"/>
    </location>
</feature>
<evidence type="ECO:0000256" key="1">
    <source>
        <dbReference type="SAM" id="MobiDB-lite"/>
    </source>
</evidence>
<keyword evidence="3" id="KW-1185">Reference proteome</keyword>
<evidence type="ECO:0000313" key="2">
    <source>
        <dbReference type="EMBL" id="KAK7040126.1"/>
    </source>
</evidence>
<accession>A0AAW0CMJ0</accession>
<feature type="compositionally biased region" description="Basic and acidic residues" evidence="1">
    <location>
        <begin position="248"/>
        <end position="257"/>
    </location>
</feature>
<dbReference type="EMBL" id="JAYKXP010000038">
    <property type="protein sequence ID" value="KAK7040126.1"/>
    <property type="molecule type" value="Genomic_DNA"/>
</dbReference>
<feature type="region of interest" description="Disordered" evidence="1">
    <location>
        <begin position="682"/>
        <end position="713"/>
    </location>
</feature>
<feature type="compositionally biased region" description="Low complexity" evidence="1">
    <location>
        <begin position="13"/>
        <end position="32"/>
    </location>
</feature>
<gene>
    <name evidence="2" type="ORF">VNI00_009932</name>
</gene>